<evidence type="ECO:0000313" key="2">
    <source>
        <dbReference type="Proteomes" id="UP001595871"/>
    </source>
</evidence>
<sequence length="154" mass="16287">MTESIDHAREARLAAAAISAAALRAGATAIEVLPQDHELDPGRNEAVALLLRRATAEEQPLTVSWEARAQYSIQLYARTAIERDAALADAARLRAQLERAARIVESLPLAPAAMAMGGPVAEAYRLALTDAAAALDNEAAQEQLTDHGDVPSGR</sequence>
<organism evidence="1 2">
    <name type="scientific">Streptomyces flavovirens</name>
    <dbReference type="NCBI Taxonomy" id="52258"/>
    <lineage>
        <taxon>Bacteria</taxon>
        <taxon>Bacillati</taxon>
        <taxon>Actinomycetota</taxon>
        <taxon>Actinomycetes</taxon>
        <taxon>Kitasatosporales</taxon>
        <taxon>Streptomycetaceae</taxon>
        <taxon>Streptomyces</taxon>
    </lineage>
</organism>
<dbReference type="RefSeq" id="WP_200697633.1">
    <property type="nucleotide sequence ID" value="NZ_BAAAYA010000005.1"/>
</dbReference>
<dbReference type="Proteomes" id="UP001595871">
    <property type="component" value="Unassembled WGS sequence"/>
</dbReference>
<proteinExistence type="predicted"/>
<gene>
    <name evidence="1" type="ORF">ACFO3R_28910</name>
</gene>
<keyword evidence="2" id="KW-1185">Reference proteome</keyword>
<accession>A0ABV8NDM5</accession>
<protein>
    <submittedName>
        <fullName evidence="1">Uncharacterized protein</fullName>
    </submittedName>
</protein>
<comment type="caution">
    <text evidence="1">The sequence shown here is derived from an EMBL/GenBank/DDBJ whole genome shotgun (WGS) entry which is preliminary data.</text>
</comment>
<reference evidence="2" key="1">
    <citation type="journal article" date="2019" name="Int. J. Syst. Evol. Microbiol.">
        <title>The Global Catalogue of Microorganisms (GCM) 10K type strain sequencing project: providing services to taxonomists for standard genome sequencing and annotation.</title>
        <authorList>
            <consortium name="The Broad Institute Genomics Platform"/>
            <consortium name="The Broad Institute Genome Sequencing Center for Infectious Disease"/>
            <person name="Wu L."/>
            <person name="Ma J."/>
        </authorList>
    </citation>
    <scope>NUCLEOTIDE SEQUENCE [LARGE SCALE GENOMIC DNA]</scope>
    <source>
        <strain evidence="2">CCM 3243</strain>
    </source>
</reference>
<name>A0ABV8NDM5_9ACTN</name>
<evidence type="ECO:0000313" key="1">
    <source>
        <dbReference type="EMBL" id="MFC4190365.1"/>
    </source>
</evidence>
<dbReference type="EMBL" id="JBHSCF010000055">
    <property type="protein sequence ID" value="MFC4190365.1"/>
    <property type="molecule type" value="Genomic_DNA"/>
</dbReference>